<evidence type="ECO:0000313" key="8">
    <source>
        <dbReference type="EMBL" id="EIE18906.1"/>
    </source>
</evidence>
<keyword evidence="3 5" id="KW-0067">ATP-binding</keyword>
<dbReference type="FunFam" id="3.30.30.30:FF:000001">
    <property type="entry name" value="heat shock 70 kDa protein-like"/>
    <property type="match status" value="1"/>
</dbReference>
<dbReference type="FunFam" id="3.30.420.40:FF:000026">
    <property type="entry name" value="Heat shock protein 70"/>
    <property type="match status" value="1"/>
</dbReference>
<dbReference type="PANTHER" id="PTHR19375">
    <property type="entry name" value="HEAT SHOCK PROTEIN 70KDA"/>
    <property type="match status" value="1"/>
</dbReference>
<dbReference type="KEGG" id="csl:COCSUDRAFT_26106"/>
<reference evidence="8 9" key="1">
    <citation type="journal article" date="2012" name="Genome Biol.">
        <title>The genome of the polar eukaryotic microalga coccomyxa subellipsoidea reveals traits of cold adaptation.</title>
        <authorList>
            <person name="Blanc G."/>
            <person name="Agarkova I."/>
            <person name="Grimwood J."/>
            <person name="Kuo A."/>
            <person name="Brueggeman A."/>
            <person name="Dunigan D."/>
            <person name="Gurnon J."/>
            <person name="Ladunga I."/>
            <person name="Lindquist E."/>
            <person name="Lucas S."/>
            <person name="Pangilinan J."/>
            <person name="Proschold T."/>
            <person name="Salamov A."/>
            <person name="Schmutz J."/>
            <person name="Weeks D."/>
            <person name="Yamada T."/>
            <person name="Claverie J.M."/>
            <person name="Grigoriev I."/>
            <person name="Van Etten J."/>
            <person name="Lomsadze A."/>
            <person name="Borodovsky M."/>
        </authorList>
    </citation>
    <scope>NUCLEOTIDE SEQUENCE [LARGE SCALE GENOMIC DNA]</scope>
    <source>
        <strain evidence="8 9">C-169</strain>
    </source>
</reference>
<dbReference type="Gene3D" id="3.30.420.40">
    <property type="match status" value="2"/>
</dbReference>
<evidence type="ECO:0000256" key="5">
    <source>
        <dbReference type="RuleBase" id="RU003322"/>
    </source>
</evidence>
<dbReference type="GO" id="GO:0140662">
    <property type="term" value="F:ATP-dependent protein folding chaperone"/>
    <property type="evidence" value="ECO:0007669"/>
    <property type="project" value="InterPro"/>
</dbReference>
<dbReference type="PROSITE" id="PS01036">
    <property type="entry name" value="HSP70_3"/>
    <property type="match status" value="1"/>
</dbReference>
<dbReference type="Pfam" id="PF00012">
    <property type="entry name" value="HSP70"/>
    <property type="match status" value="1"/>
</dbReference>
<dbReference type="Gene3D" id="1.20.1270.10">
    <property type="match status" value="1"/>
</dbReference>
<keyword evidence="2 5" id="KW-0547">Nucleotide-binding</keyword>
<evidence type="ECO:0000256" key="1">
    <source>
        <dbReference type="ARBA" id="ARBA00007381"/>
    </source>
</evidence>
<dbReference type="SUPFAM" id="SSF53067">
    <property type="entry name" value="Actin-like ATPase domain"/>
    <property type="match status" value="2"/>
</dbReference>
<evidence type="ECO:0000313" key="9">
    <source>
        <dbReference type="Proteomes" id="UP000007264"/>
    </source>
</evidence>
<dbReference type="AlphaFoldDB" id="I0YKI7"/>
<gene>
    <name evidence="8" type="ORF">COCSUDRAFT_26106</name>
</gene>
<dbReference type="FunFam" id="1.20.1270.10:FF:000016">
    <property type="entry name" value="Heat shock protein 70"/>
    <property type="match status" value="1"/>
</dbReference>
<comment type="similarity">
    <text evidence="1 5">Belongs to the heat shock protein 70 family.</text>
</comment>
<comment type="caution">
    <text evidence="8">The sequence shown here is derived from an EMBL/GenBank/DDBJ whole genome shotgun (WGS) entry which is preliminary data.</text>
</comment>
<dbReference type="SUPFAM" id="SSF100920">
    <property type="entry name" value="Heat shock protein 70kD (HSP70), peptide-binding domain"/>
    <property type="match status" value="1"/>
</dbReference>
<dbReference type="STRING" id="574566.I0YKI7"/>
<name>I0YKI7_COCSC</name>
<dbReference type="FunFam" id="3.30.420.40:FF:000172">
    <property type="entry name" value="Heat shock 70 kDa protein"/>
    <property type="match status" value="1"/>
</dbReference>
<dbReference type="InterPro" id="IPR043129">
    <property type="entry name" value="ATPase_NBD"/>
</dbReference>
<dbReference type="Gene3D" id="3.90.640.10">
    <property type="entry name" value="Actin, Chain A, domain 4"/>
    <property type="match status" value="1"/>
</dbReference>
<dbReference type="OrthoDB" id="3789372at2759"/>
<protein>
    <submittedName>
        <fullName evidence="8">Heat shock protein 70</fullName>
    </submittedName>
</protein>
<dbReference type="FunFam" id="2.60.34.10:FF:000002">
    <property type="entry name" value="Heat shock 70 kDa"/>
    <property type="match status" value="1"/>
</dbReference>
<dbReference type="InterPro" id="IPR013126">
    <property type="entry name" value="Hsp_70_fam"/>
</dbReference>
<feature type="coiled-coil region" evidence="6">
    <location>
        <begin position="518"/>
        <end position="548"/>
    </location>
</feature>
<dbReference type="InterPro" id="IPR029048">
    <property type="entry name" value="HSP70_C_sf"/>
</dbReference>
<accession>I0YKI7</accession>
<dbReference type="PRINTS" id="PR00301">
    <property type="entry name" value="HEATSHOCK70"/>
</dbReference>
<dbReference type="FunFam" id="3.30.420.40:FF:000465">
    <property type="entry name" value="Heat shock cognate 70 kDa protein 2"/>
    <property type="match status" value="1"/>
</dbReference>
<dbReference type="FunFam" id="3.90.640.10:FF:000002">
    <property type="entry name" value="Heat shock 70 kDa"/>
    <property type="match status" value="1"/>
</dbReference>
<organism evidence="8 9">
    <name type="scientific">Coccomyxa subellipsoidea (strain C-169)</name>
    <name type="common">Green microalga</name>
    <dbReference type="NCBI Taxonomy" id="574566"/>
    <lineage>
        <taxon>Eukaryota</taxon>
        <taxon>Viridiplantae</taxon>
        <taxon>Chlorophyta</taxon>
        <taxon>core chlorophytes</taxon>
        <taxon>Trebouxiophyceae</taxon>
        <taxon>Trebouxiophyceae incertae sedis</taxon>
        <taxon>Coccomyxaceae</taxon>
        <taxon>Coccomyxa</taxon>
        <taxon>Coccomyxa subellipsoidea</taxon>
    </lineage>
</organism>
<dbReference type="CDD" id="cd10233">
    <property type="entry name" value="ASKHA_NBD_HSP70_HSPA1"/>
    <property type="match status" value="1"/>
</dbReference>
<sequence length="657" mass="71831">MAKQAPAIGIDLGTTYSCVGVWMNDRVEIIANDMGNRTTPSYVAFTDTERLIGDAAKNQVAMNPINTVFDAKRLIGRKFHDASIQADIKHWPFTVKPGPGDKPMIEVDYKGEKREFSAEEVSSMVLVKMKETAQAFLGADKEVKRAVVTVPAYFNDSQRQATKDAGVIAGLDVMRIINEPTAAAIAYGLDKKSTSVGESNVLIFDLGGGTFDVSLLTIEEGIFEVKATAGDTHLGGEDFDNRLVNFFVQEFKRKHKKDISGNPRALRRLRTSCERAKRTLSSSAQTSIEIDSLFEGVDFYSSITRARFEELNMDLFRKCMEPVEKTLRDAKMDKSSVNEIVLVGGSTRIPKVQQMLQDFFNGKELCKAINPDEAVAYGAAVQAAILSGEGSEKVQDLLLLDVTPLSLGLETAGGVMTVLIPRNTTIPTKKEQVFSTYSDNQPGVLIQVFEGERSRTRDNNLLGKFELSGIPPAPRGVPQINVVFDIDANGILNVSAEDKTTGQKNKITITNDKGRLSKEEIERMVQEAEKYKAEDEEARKRIDAKNALENYAFNMRNTIKDEKVASKLDKDDLEKIEKEVDEAISWLDANQLAETEELEHKLKELEGVCSPIISKMYGAAGGAEGMPGGMPGGMPDMSGASAGGGSSGPGPKIEEVD</sequence>
<proteinExistence type="inferred from homology"/>
<dbReference type="Proteomes" id="UP000007264">
    <property type="component" value="Unassembled WGS sequence"/>
</dbReference>
<dbReference type="GO" id="GO:0005524">
    <property type="term" value="F:ATP binding"/>
    <property type="evidence" value="ECO:0007669"/>
    <property type="project" value="UniProtKB-KW"/>
</dbReference>
<dbReference type="InterPro" id="IPR018181">
    <property type="entry name" value="Heat_shock_70_CS"/>
</dbReference>
<evidence type="ECO:0000256" key="6">
    <source>
        <dbReference type="SAM" id="Coils"/>
    </source>
</evidence>
<feature type="region of interest" description="Disordered" evidence="7">
    <location>
        <begin position="624"/>
        <end position="657"/>
    </location>
</feature>
<evidence type="ECO:0000256" key="3">
    <source>
        <dbReference type="ARBA" id="ARBA00022840"/>
    </source>
</evidence>
<dbReference type="SUPFAM" id="SSF100934">
    <property type="entry name" value="Heat shock protein 70kD (HSP70), C-terminal subdomain"/>
    <property type="match status" value="1"/>
</dbReference>
<dbReference type="Gene3D" id="3.30.30.30">
    <property type="match status" value="1"/>
</dbReference>
<dbReference type="PROSITE" id="PS00329">
    <property type="entry name" value="HSP70_2"/>
    <property type="match status" value="1"/>
</dbReference>
<dbReference type="PROSITE" id="PS00297">
    <property type="entry name" value="HSP70_1"/>
    <property type="match status" value="1"/>
</dbReference>
<keyword evidence="4 8" id="KW-0346">Stress response</keyword>
<keyword evidence="6" id="KW-0175">Coiled coil</keyword>
<dbReference type="InterPro" id="IPR029047">
    <property type="entry name" value="HSP70_peptide-bd_sf"/>
</dbReference>
<evidence type="ECO:0000256" key="4">
    <source>
        <dbReference type="ARBA" id="ARBA00023016"/>
    </source>
</evidence>
<dbReference type="Gene3D" id="2.60.34.10">
    <property type="entry name" value="Substrate Binding Domain Of DNAk, Chain A, domain 1"/>
    <property type="match status" value="1"/>
</dbReference>
<dbReference type="RefSeq" id="XP_005643450.1">
    <property type="nucleotide sequence ID" value="XM_005643393.1"/>
</dbReference>
<evidence type="ECO:0000256" key="7">
    <source>
        <dbReference type="SAM" id="MobiDB-lite"/>
    </source>
</evidence>
<dbReference type="GeneID" id="17036856"/>
<dbReference type="GO" id="GO:0009408">
    <property type="term" value="P:response to heat"/>
    <property type="evidence" value="ECO:0007669"/>
    <property type="project" value="UniProtKB-ARBA"/>
</dbReference>
<evidence type="ECO:0000256" key="2">
    <source>
        <dbReference type="ARBA" id="ARBA00022741"/>
    </source>
</evidence>
<keyword evidence="9" id="KW-1185">Reference proteome</keyword>
<dbReference type="EMBL" id="AGSI01000021">
    <property type="protein sequence ID" value="EIE18906.1"/>
    <property type="molecule type" value="Genomic_DNA"/>
</dbReference>
<dbReference type="NCBIfam" id="NF001413">
    <property type="entry name" value="PRK00290.1"/>
    <property type="match status" value="1"/>
</dbReference>
<dbReference type="eggNOG" id="KOG0101">
    <property type="taxonomic scope" value="Eukaryota"/>
</dbReference>